<feature type="transmembrane region" description="Helical" evidence="1">
    <location>
        <begin position="195"/>
        <end position="214"/>
    </location>
</feature>
<protein>
    <submittedName>
        <fullName evidence="2">Unannotated protein</fullName>
    </submittedName>
</protein>
<feature type="transmembrane region" description="Helical" evidence="1">
    <location>
        <begin position="101"/>
        <end position="119"/>
    </location>
</feature>
<gene>
    <name evidence="2" type="ORF">UFOPK4354_01658</name>
</gene>
<feature type="transmembrane region" description="Helical" evidence="1">
    <location>
        <begin position="294"/>
        <end position="316"/>
    </location>
</feature>
<keyword evidence="1" id="KW-0812">Transmembrane</keyword>
<keyword evidence="1" id="KW-0472">Membrane</keyword>
<feature type="transmembrane region" description="Helical" evidence="1">
    <location>
        <begin position="267"/>
        <end position="287"/>
    </location>
</feature>
<feature type="transmembrane region" description="Helical" evidence="1">
    <location>
        <begin position="72"/>
        <end position="89"/>
    </location>
</feature>
<feature type="transmembrane region" description="Helical" evidence="1">
    <location>
        <begin position="131"/>
        <end position="164"/>
    </location>
</feature>
<accession>A0A6J7UUQ1</accession>
<feature type="transmembrane region" description="Helical" evidence="1">
    <location>
        <begin position="221"/>
        <end position="238"/>
    </location>
</feature>
<feature type="transmembrane region" description="Helical" evidence="1">
    <location>
        <begin position="43"/>
        <end position="60"/>
    </location>
</feature>
<dbReference type="EMBL" id="CAFBQW010000231">
    <property type="protein sequence ID" value="CAB5068812.1"/>
    <property type="molecule type" value="Genomic_DNA"/>
</dbReference>
<feature type="transmembrane region" description="Helical" evidence="1">
    <location>
        <begin position="360"/>
        <end position="382"/>
    </location>
</feature>
<proteinExistence type="predicted"/>
<organism evidence="2">
    <name type="scientific">freshwater metagenome</name>
    <dbReference type="NCBI Taxonomy" id="449393"/>
    <lineage>
        <taxon>unclassified sequences</taxon>
        <taxon>metagenomes</taxon>
        <taxon>ecological metagenomes</taxon>
    </lineage>
</organism>
<feature type="transmembrane region" description="Helical" evidence="1">
    <location>
        <begin position="12"/>
        <end position="31"/>
    </location>
</feature>
<name>A0A6J7UUQ1_9ZZZZ</name>
<reference evidence="2" key="1">
    <citation type="submission" date="2020-05" db="EMBL/GenBank/DDBJ databases">
        <authorList>
            <person name="Chiriac C."/>
            <person name="Salcher M."/>
            <person name="Ghai R."/>
            <person name="Kavagutti S V."/>
        </authorList>
    </citation>
    <scope>NUCLEOTIDE SEQUENCE</scope>
</reference>
<evidence type="ECO:0000256" key="1">
    <source>
        <dbReference type="SAM" id="Phobius"/>
    </source>
</evidence>
<feature type="transmembrane region" description="Helical" evidence="1">
    <location>
        <begin position="171"/>
        <end position="189"/>
    </location>
</feature>
<sequence>MPSPEELATTLRSWSAAVICAALAGLIILTFANPWVFTADDSLFYLVVAKHIAANGAWTFNGLIPTNGVQPLWQLATAGVVALGGLVGLDSPVAKVRMLFALNWALALFALAQMWRLLGRLSVSDPYRMGGVVVLGACLCGPWGLFASEAHAVAVCLLWLLILVERWFRKGPAISTAIAAGCASGLMMLSRLDTVWVAATAFMCLLLAPSGAAILARLRSVLPTAVVAASIVVPYLAWNMARFGHLAPISGSIKVDLGSPQLSVEGIGLFGVAILSAIWIGGFMGVLRAPRQPSVVAVWLVPSLGAAVSSAFYVVFSRGAFTTWYWYYIPHAVALALTVPLLATRLVNDRPELTSRAAKVSRISFAAVAVVGLAFCTVRYAFGPPNKLWGEAREFSLAVSEVLPEGAPLATVDMPGVLALFSGHPVVALDGLTGDFDFQDSLRDNGVSCTMSALGIDYVVTVDDRRVVQRDESSVTLAIYSWLHLEGPTEMTGSGPLLVSPDRDYALWRLDPACPTGR</sequence>
<keyword evidence="1" id="KW-1133">Transmembrane helix</keyword>
<feature type="transmembrane region" description="Helical" evidence="1">
    <location>
        <begin position="328"/>
        <end position="348"/>
    </location>
</feature>
<dbReference type="AlphaFoldDB" id="A0A6J7UUQ1"/>
<evidence type="ECO:0000313" key="2">
    <source>
        <dbReference type="EMBL" id="CAB5068812.1"/>
    </source>
</evidence>